<proteinExistence type="predicted"/>
<dbReference type="EMBL" id="BROH01000009">
    <property type="protein sequence ID" value="GKY88983.1"/>
    <property type="molecule type" value="Genomic_DNA"/>
</dbReference>
<comment type="caution">
    <text evidence="2">The sequence shown here is derived from an EMBL/GenBank/DDBJ whole genome shotgun (WGS) entry which is preliminary data.</text>
</comment>
<evidence type="ECO:0000259" key="1">
    <source>
        <dbReference type="Pfam" id="PF13403"/>
    </source>
</evidence>
<dbReference type="Proteomes" id="UP001144205">
    <property type="component" value="Unassembled WGS sequence"/>
</dbReference>
<keyword evidence="3" id="KW-1185">Reference proteome</keyword>
<name>A0ABQ5LWI8_9RHOB</name>
<dbReference type="Pfam" id="PF13403">
    <property type="entry name" value="Hint_2"/>
    <property type="match status" value="1"/>
</dbReference>
<feature type="domain" description="Hedgehog/Intein (Hint)" evidence="1">
    <location>
        <begin position="40"/>
        <end position="187"/>
    </location>
</feature>
<organism evidence="2 3">
    <name type="scientific">Sinisalibacter aestuarii</name>
    <dbReference type="NCBI Taxonomy" id="2949426"/>
    <lineage>
        <taxon>Bacteria</taxon>
        <taxon>Pseudomonadati</taxon>
        <taxon>Pseudomonadota</taxon>
        <taxon>Alphaproteobacteria</taxon>
        <taxon>Rhodobacterales</taxon>
        <taxon>Roseobacteraceae</taxon>
        <taxon>Sinisalibacter</taxon>
    </lineage>
</organism>
<gene>
    <name evidence="2" type="ORF">STA1M1_28520</name>
</gene>
<sequence>MLHFRSPALENDLPPVLDLKSGSLSANAPVAMPEFAVSGLAQNSLVETARGPVLARDLRLGDRVVTRDHGLQPVRWVGTSTVMYEDIEAAEGDAPALGPVRIRAGALGSNPEAGNLILAPGQCLLARNPLNDMLFGAEEVMVATADLTHLDGVDIAPRGVGRWTHLLLDMHDMIRVNNLWMESFAPDMWSIRVAYPEEWHAITEAMPRLRYDNTAANYLPSRITLDGREASLLDSI</sequence>
<reference evidence="2" key="1">
    <citation type="journal article" date="2023" name="Int. J. Syst. Evol. Microbiol.">
        <title>Sinisalibacter aestuarii sp. nov., isolated from estuarine sediment of the Arakawa River.</title>
        <authorList>
            <person name="Arafat S.T."/>
            <person name="Hirano S."/>
            <person name="Sato A."/>
            <person name="Takeuchi K."/>
            <person name="Yasuda T."/>
            <person name="Terahara T."/>
            <person name="Hamada M."/>
            <person name="Kobayashi T."/>
        </authorList>
    </citation>
    <scope>NUCLEOTIDE SEQUENCE</scope>
    <source>
        <strain evidence="2">B-399</strain>
    </source>
</reference>
<evidence type="ECO:0000313" key="3">
    <source>
        <dbReference type="Proteomes" id="UP001144205"/>
    </source>
</evidence>
<dbReference type="RefSeq" id="WP_281843023.1">
    <property type="nucleotide sequence ID" value="NZ_BROH01000009.1"/>
</dbReference>
<evidence type="ECO:0000313" key="2">
    <source>
        <dbReference type="EMBL" id="GKY88983.1"/>
    </source>
</evidence>
<accession>A0ABQ5LWI8</accession>
<dbReference type="InterPro" id="IPR028992">
    <property type="entry name" value="Hedgehog/Intein_dom"/>
</dbReference>
<protein>
    <recommendedName>
        <fullName evidence="1">Hedgehog/Intein (Hint) domain-containing protein</fullName>
    </recommendedName>
</protein>